<dbReference type="Pfam" id="PF01812">
    <property type="entry name" value="5-FTHF_cyc-lig"/>
    <property type="match status" value="1"/>
</dbReference>
<dbReference type="SUPFAM" id="SSF100950">
    <property type="entry name" value="NagB/RpiA/CoA transferase-like"/>
    <property type="match status" value="1"/>
</dbReference>
<keyword evidence="1" id="KW-0436">Ligase</keyword>
<accession>A0A7C1T1S0</accession>
<organism evidence="1">
    <name type="scientific">Thermofilum pendens</name>
    <dbReference type="NCBI Taxonomy" id="2269"/>
    <lineage>
        <taxon>Archaea</taxon>
        <taxon>Thermoproteota</taxon>
        <taxon>Thermoprotei</taxon>
        <taxon>Thermofilales</taxon>
        <taxon>Thermofilaceae</taxon>
        <taxon>Thermofilum</taxon>
    </lineage>
</organism>
<dbReference type="PANTHER" id="PTHR13017:SF0">
    <property type="entry name" value="METHENYLTETRAHYDROFOLATE SYNTHASE DOMAIN-CONTAINING PROTEIN"/>
    <property type="match status" value="1"/>
</dbReference>
<evidence type="ECO:0000313" key="1">
    <source>
        <dbReference type="EMBL" id="HEB48775.1"/>
    </source>
</evidence>
<dbReference type="InterPro" id="IPR002698">
    <property type="entry name" value="FTHF_cligase"/>
</dbReference>
<dbReference type="GO" id="GO:0016874">
    <property type="term" value="F:ligase activity"/>
    <property type="evidence" value="ECO:0007669"/>
    <property type="project" value="UniProtKB-KW"/>
</dbReference>
<reference evidence="1" key="1">
    <citation type="journal article" date="2020" name="mSystems">
        <title>Genome- and Community-Level Interaction Insights into Carbon Utilization and Element Cycling Functions of Hydrothermarchaeota in Hydrothermal Sediment.</title>
        <authorList>
            <person name="Zhou Z."/>
            <person name="Liu Y."/>
            <person name="Xu W."/>
            <person name="Pan J."/>
            <person name="Luo Z.H."/>
            <person name="Li M."/>
        </authorList>
    </citation>
    <scope>NUCLEOTIDE SEQUENCE [LARGE SCALE GENOMIC DNA]</scope>
    <source>
        <strain evidence="2">SpSt-1125</strain>
        <strain evidence="1">SpSt-25</strain>
    </source>
</reference>
<comment type="caution">
    <text evidence="1">The sequence shown here is derived from an EMBL/GenBank/DDBJ whole genome shotgun (WGS) entry which is preliminary data.</text>
</comment>
<dbReference type="InterPro" id="IPR037171">
    <property type="entry name" value="NagB/RpiA_transferase-like"/>
</dbReference>
<dbReference type="GO" id="GO:0005737">
    <property type="term" value="C:cytoplasm"/>
    <property type="evidence" value="ECO:0007669"/>
    <property type="project" value="TreeGrafter"/>
</dbReference>
<dbReference type="EMBL" id="DRZM01000040">
    <property type="protein sequence ID" value="HHP04358.1"/>
    <property type="molecule type" value="Genomic_DNA"/>
</dbReference>
<dbReference type="InterPro" id="IPR024185">
    <property type="entry name" value="FTHF_cligase-like_sf"/>
</dbReference>
<dbReference type="Gene3D" id="3.40.50.10420">
    <property type="entry name" value="NagB/RpiA/CoA transferase-like"/>
    <property type="match status" value="1"/>
</dbReference>
<sequence>MTQGSAAPERVKSELRKQVWLKLEASEVVVGPRPCYGKVPGFLGGVAAANKVAKLDLFKKAHVLYFTSDGASRPLREEALRRGKTIIMALPGLRGYVVLNGSELAGSEVKRFSTLRGALLRGERTLLLEGVKVDAIVLGSVAVDRSGARLGRGDGLYDLEYALIREMHAAGADTPVLTLVHDLQVLEGGIPMLPHDVPVDIVATPTALITVPEPRYKKPNGVIWDLLPIQKIKASRVLSYLFGLT</sequence>
<dbReference type="EMBL" id="DSKP01000111">
    <property type="protein sequence ID" value="HEB48775.1"/>
    <property type="molecule type" value="Genomic_DNA"/>
</dbReference>
<gene>
    <name evidence="2" type="ORF">ENM88_01235</name>
    <name evidence="1" type="ORF">ENP77_03155</name>
</gene>
<evidence type="ECO:0000313" key="2">
    <source>
        <dbReference type="EMBL" id="HHP04358.1"/>
    </source>
</evidence>
<dbReference type="AlphaFoldDB" id="A0A7C1T1S0"/>
<dbReference type="PANTHER" id="PTHR13017">
    <property type="entry name" value="5-FORMYLTETRAHYDROFOLATE CYCLO-LIGASE-RELATED"/>
    <property type="match status" value="1"/>
</dbReference>
<proteinExistence type="predicted"/>
<name>A0A7C1T1S0_THEPE</name>
<protein>
    <submittedName>
        <fullName evidence="1">5-formyltetrahydrofolate cyclo-ligase</fullName>
    </submittedName>
</protein>